<keyword evidence="4" id="KW-1185">Reference proteome</keyword>
<dbReference type="OMA" id="CFQRIVT"/>
<dbReference type="PaxDb" id="3708-A0A078FXQ0"/>
<feature type="compositionally biased region" description="Low complexity" evidence="1">
    <location>
        <begin position="7"/>
        <end position="16"/>
    </location>
</feature>
<protein>
    <submittedName>
        <fullName evidence="2">(rape) hypothetical protein</fullName>
    </submittedName>
    <submittedName>
        <fullName evidence="3">BnaC03g65560D protein</fullName>
    </submittedName>
</protein>
<dbReference type="Proteomes" id="UP001295469">
    <property type="component" value="Chromosome C03"/>
</dbReference>
<dbReference type="STRING" id="3708.A0A078FXQ0"/>
<reference evidence="3" key="2">
    <citation type="submission" date="2014-06" db="EMBL/GenBank/DDBJ databases">
        <authorList>
            <person name="Genoscope - CEA"/>
        </authorList>
    </citation>
    <scope>NUCLEOTIDE SEQUENCE</scope>
</reference>
<gene>
    <name evidence="3" type="primary">BnaC03g65560D</name>
    <name evidence="2" type="ORF">DARMORV10_C03P85200.1</name>
    <name evidence="3" type="ORF">GSBRNA2T00095703001</name>
</gene>
<name>A0A078FXQ0_BRANA</name>
<proteinExistence type="predicted"/>
<feature type="compositionally biased region" description="Polar residues" evidence="1">
    <location>
        <begin position="58"/>
        <end position="80"/>
    </location>
</feature>
<accession>A0A078FXQ0</accession>
<dbReference type="EMBL" id="HG994367">
    <property type="protein sequence ID" value="CAF1711379.1"/>
    <property type="molecule type" value="Genomic_DNA"/>
</dbReference>
<sequence length="102" mass="11161">MERLLQPPSSSTISPSKFTSRNPPLLPCLRFVSTYRPESRRVSSISCSNLQSPFVGSNQTNISLNGSPSSSPVAGESNPNHGFFQRIVTTADEQRKVFTLGF</sequence>
<evidence type="ECO:0000313" key="3">
    <source>
        <dbReference type="EMBL" id="CDY17507.1"/>
    </source>
</evidence>
<dbReference type="AlphaFoldDB" id="A0A078FXQ0"/>
<feature type="region of interest" description="Disordered" evidence="1">
    <location>
        <begin position="58"/>
        <end position="81"/>
    </location>
</feature>
<reference evidence="3 4" key="1">
    <citation type="journal article" date="2014" name="Science">
        <title>Plant genetics. Early allopolyploid evolution in the post-Neolithic Brassica napus oilseed genome.</title>
        <authorList>
            <person name="Chalhoub B."/>
            <person name="Denoeud F."/>
            <person name="Liu S."/>
            <person name="Parkin I.A."/>
            <person name="Tang H."/>
            <person name="Wang X."/>
            <person name="Chiquet J."/>
            <person name="Belcram H."/>
            <person name="Tong C."/>
            <person name="Samans B."/>
            <person name="Correa M."/>
            <person name="Da Silva C."/>
            <person name="Just J."/>
            <person name="Falentin C."/>
            <person name="Koh C.S."/>
            <person name="Le Clainche I."/>
            <person name="Bernard M."/>
            <person name="Bento P."/>
            <person name="Noel B."/>
            <person name="Labadie K."/>
            <person name="Alberti A."/>
            <person name="Charles M."/>
            <person name="Arnaud D."/>
            <person name="Guo H."/>
            <person name="Daviaud C."/>
            <person name="Alamery S."/>
            <person name="Jabbari K."/>
            <person name="Zhao M."/>
            <person name="Edger P.P."/>
            <person name="Chelaifa H."/>
            <person name="Tack D."/>
            <person name="Lassalle G."/>
            <person name="Mestiri I."/>
            <person name="Schnel N."/>
            <person name="Le Paslier M.C."/>
            <person name="Fan G."/>
            <person name="Renault V."/>
            <person name="Bayer P.E."/>
            <person name="Golicz A.A."/>
            <person name="Manoli S."/>
            <person name="Lee T.H."/>
            <person name="Thi V.H."/>
            <person name="Chalabi S."/>
            <person name="Hu Q."/>
            <person name="Fan C."/>
            <person name="Tollenaere R."/>
            <person name="Lu Y."/>
            <person name="Battail C."/>
            <person name="Shen J."/>
            <person name="Sidebottom C.H."/>
            <person name="Wang X."/>
            <person name="Canaguier A."/>
            <person name="Chauveau A."/>
            <person name="Berard A."/>
            <person name="Deniot G."/>
            <person name="Guan M."/>
            <person name="Liu Z."/>
            <person name="Sun F."/>
            <person name="Lim Y.P."/>
            <person name="Lyons E."/>
            <person name="Town C.D."/>
            <person name="Bancroft I."/>
            <person name="Wang X."/>
            <person name="Meng J."/>
            <person name="Ma J."/>
            <person name="Pires J.C."/>
            <person name="King G.J."/>
            <person name="Brunel D."/>
            <person name="Delourme R."/>
            <person name="Renard M."/>
            <person name="Aury J.M."/>
            <person name="Adams K.L."/>
            <person name="Batley J."/>
            <person name="Snowdon R.J."/>
            <person name="Tost J."/>
            <person name="Edwards D."/>
            <person name="Zhou Y."/>
            <person name="Hua W."/>
            <person name="Sharpe A.G."/>
            <person name="Paterson A.H."/>
            <person name="Guan C."/>
            <person name="Wincker P."/>
        </authorList>
    </citation>
    <scope>NUCLEOTIDE SEQUENCE [LARGE SCALE GENOMIC DNA]</scope>
    <source>
        <strain evidence="4">cv. Darmor-bzh</strain>
    </source>
</reference>
<feature type="region of interest" description="Disordered" evidence="1">
    <location>
        <begin position="1"/>
        <end position="20"/>
    </location>
</feature>
<organism evidence="3 4">
    <name type="scientific">Brassica napus</name>
    <name type="common">Rape</name>
    <dbReference type="NCBI Taxonomy" id="3708"/>
    <lineage>
        <taxon>Eukaryota</taxon>
        <taxon>Viridiplantae</taxon>
        <taxon>Streptophyta</taxon>
        <taxon>Embryophyta</taxon>
        <taxon>Tracheophyta</taxon>
        <taxon>Spermatophyta</taxon>
        <taxon>Magnoliopsida</taxon>
        <taxon>eudicotyledons</taxon>
        <taxon>Gunneridae</taxon>
        <taxon>Pentapetalae</taxon>
        <taxon>rosids</taxon>
        <taxon>malvids</taxon>
        <taxon>Brassicales</taxon>
        <taxon>Brassicaceae</taxon>
        <taxon>Brassiceae</taxon>
        <taxon>Brassica</taxon>
    </lineage>
</organism>
<dbReference type="Proteomes" id="UP000028999">
    <property type="component" value="Unassembled WGS sequence"/>
</dbReference>
<evidence type="ECO:0000313" key="4">
    <source>
        <dbReference type="Proteomes" id="UP000028999"/>
    </source>
</evidence>
<evidence type="ECO:0000313" key="2">
    <source>
        <dbReference type="EMBL" id="CAF1711379.1"/>
    </source>
</evidence>
<dbReference type="EMBL" id="LK032074">
    <property type="protein sequence ID" value="CDY17507.1"/>
    <property type="molecule type" value="Genomic_DNA"/>
</dbReference>
<reference evidence="2" key="3">
    <citation type="submission" date="2021-01" db="EMBL/GenBank/DDBJ databases">
        <authorList>
            <consortium name="Genoscope - CEA"/>
            <person name="William W."/>
        </authorList>
    </citation>
    <scope>NUCLEOTIDE SEQUENCE</scope>
</reference>
<dbReference type="Gramene" id="CDY17507">
    <property type="protein sequence ID" value="CDY17507"/>
    <property type="gene ID" value="GSBRNA2T00095703001"/>
</dbReference>
<evidence type="ECO:0000256" key="1">
    <source>
        <dbReference type="SAM" id="MobiDB-lite"/>
    </source>
</evidence>